<dbReference type="SUPFAM" id="SSF48403">
    <property type="entry name" value="Ankyrin repeat"/>
    <property type="match status" value="1"/>
</dbReference>
<keyword evidence="1" id="KW-0677">Repeat</keyword>
<evidence type="ECO:0000256" key="2">
    <source>
        <dbReference type="PROSITE-ProRule" id="PRU00023"/>
    </source>
</evidence>
<dbReference type="Pfam" id="PF12796">
    <property type="entry name" value="Ank_2"/>
    <property type="match status" value="1"/>
</dbReference>
<evidence type="ECO:0000256" key="1">
    <source>
        <dbReference type="ARBA" id="ARBA00022737"/>
    </source>
</evidence>
<reference evidence="4 5" key="1">
    <citation type="journal article" date="2016" name="Genome Biol. Evol.">
        <title>Divergent and convergent evolution of fungal pathogenicity.</title>
        <authorList>
            <person name="Shang Y."/>
            <person name="Xiao G."/>
            <person name="Zheng P."/>
            <person name="Cen K."/>
            <person name="Zhan S."/>
            <person name="Wang C."/>
        </authorList>
    </citation>
    <scope>NUCLEOTIDE SEQUENCE [LARGE SCALE GENOMIC DNA]</scope>
    <source>
        <strain evidence="4 5">RCEF 3172</strain>
    </source>
</reference>
<accession>A0A166XER8</accession>
<dbReference type="PROSITE" id="PS50088">
    <property type="entry name" value="ANK_REPEAT"/>
    <property type="match status" value="1"/>
</dbReference>
<organism evidence="4 5">
    <name type="scientific">Beauveria brongniartii RCEF 3172</name>
    <dbReference type="NCBI Taxonomy" id="1081107"/>
    <lineage>
        <taxon>Eukaryota</taxon>
        <taxon>Fungi</taxon>
        <taxon>Dikarya</taxon>
        <taxon>Ascomycota</taxon>
        <taxon>Pezizomycotina</taxon>
        <taxon>Sordariomycetes</taxon>
        <taxon>Hypocreomycetidae</taxon>
        <taxon>Hypocreales</taxon>
        <taxon>Cordycipitaceae</taxon>
        <taxon>Beauveria</taxon>
        <taxon>Beauveria brongniartii</taxon>
    </lineage>
</organism>
<dbReference type="PANTHER" id="PTHR10039">
    <property type="entry name" value="AMELOGENIN"/>
    <property type="match status" value="1"/>
</dbReference>
<dbReference type="OrthoDB" id="4870135at2759"/>
<dbReference type="Pfam" id="PF24883">
    <property type="entry name" value="NPHP3_N"/>
    <property type="match status" value="1"/>
</dbReference>
<name>A0A166XER8_9HYPO</name>
<keyword evidence="5" id="KW-1185">Reference proteome</keyword>
<dbReference type="Gene3D" id="1.25.40.20">
    <property type="entry name" value="Ankyrin repeat-containing domain"/>
    <property type="match status" value="1"/>
</dbReference>
<dbReference type="Pfam" id="PF00023">
    <property type="entry name" value="Ank"/>
    <property type="match status" value="1"/>
</dbReference>
<keyword evidence="2" id="KW-0040">ANK repeat</keyword>
<dbReference type="AlphaFoldDB" id="A0A166XER8"/>
<dbReference type="EMBL" id="AZHA01000040">
    <property type="protein sequence ID" value="OAA35729.1"/>
    <property type="molecule type" value="Genomic_DNA"/>
</dbReference>
<feature type="domain" description="Nephrocystin 3-like N-terminal" evidence="3">
    <location>
        <begin position="35"/>
        <end position="171"/>
    </location>
</feature>
<evidence type="ECO:0000259" key="3">
    <source>
        <dbReference type="Pfam" id="PF24883"/>
    </source>
</evidence>
<sequence length="799" mass="89705">MYLGVSGTDLHELGFGQSRVALDQGKSRDWQVDVEHMIQHVRHHHAKVTILASFFFHDRGTELERTRLGFYRSILHQLLRQVPGIFHELVDKFHENKLSQGKIGTDWYWREQDLAEHLAAAISKSPALWLFVDALDEGGARTANDLVEEFTALIDQNHASNGKLHICFTCRRFPIPRITGGFELAMDERNKPDIKTFVQSGISRCSCLLRAGIADAIIDGANGIFLWARLAVDEALRLKSRERTPKQIYKAIKQMPKELEELFASILSSKADEPAESLLMMQWICFAEDAISIRELQWAIVIDADRPGVDDPKKSLDDYFDDDAYIGDDEDMERRIVVLSCGLAEVIAERVQFIHQAVKEFFLGQGLALLRSKTESENQSTVVATDEHKSGHYRLARTCIQYLCMVHRSNPGALRVGRHSIEYSKKGKIFSGHRRSAISLYTEHPPGFRCYPARRDSTPERCRCSYRSLNPKEISFALGLDFPLLLYAKYYWTTHVKASEASGTRAEDALDYPAWPPEDLFCLGTDLLKFRRNCQWISLLHLAAQYQLTAQLQAIGKRAREGQISMNELDACQRTPLSLAAMQGKPLAVQILVGGHCVDVNHEDYRGRTALWLAAAGGHADVVRILLKIPGIDVDRKDETGQTALFVAIRQHKTEVVRLLLGVADVDCRGRSGLMLLEAALVSSSDIGQLLLQTPGVDFDAQTVHRVAELLSGHRKTEQVKLLAQTAAENAHPDVVGALVDLGKAHVNSCDSCKGYDGDDERWDQDCEKRAVDDCSKFEPQGDGRIKAPDWWLALLLYA</sequence>
<evidence type="ECO:0000313" key="5">
    <source>
        <dbReference type="Proteomes" id="UP000076863"/>
    </source>
</evidence>
<dbReference type="InterPro" id="IPR056884">
    <property type="entry name" value="NPHP3-like_N"/>
</dbReference>
<comment type="caution">
    <text evidence="4">The sequence shown here is derived from an EMBL/GenBank/DDBJ whole genome shotgun (WGS) entry which is preliminary data.</text>
</comment>
<evidence type="ECO:0000313" key="4">
    <source>
        <dbReference type="EMBL" id="OAA35729.1"/>
    </source>
</evidence>
<feature type="repeat" description="ANK" evidence="2">
    <location>
        <begin position="606"/>
        <end position="628"/>
    </location>
</feature>
<dbReference type="PROSITE" id="PS50297">
    <property type="entry name" value="ANK_REP_REGION"/>
    <property type="match status" value="1"/>
</dbReference>
<dbReference type="InterPro" id="IPR002110">
    <property type="entry name" value="Ankyrin_rpt"/>
</dbReference>
<dbReference type="PANTHER" id="PTHR10039:SF5">
    <property type="entry name" value="NACHT DOMAIN-CONTAINING PROTEIN"/>
    <property type="match status" value="1"/>
</dbReference>
<protein>
    <submittedName>
        <fullName evidence="4">Nb-arc and ankyrin domain containing protein</fullName>
    </submittedName>
</protein>
<dbReference type="InterPro" id="IPR036770">
    <property type="entry name" value="Ankyrin_rpt-contain_sf"/>
</dbReference>
<dbReference type="Proteomes" id="UP000076863">
    <property type="component" value="Unassembled WGS sequence"/>
</dbReference>
<dbReference type="SMART" id="SM00248">
    <property type="entry name" value="ANK"/>
    <property type="match status" value="4"/>
</dbReference>
<gene>
    <name evidence="4" type="ORF">BBO_08574</name>
</gene>
<proteinExistence type="predicted"/>